<evidence type="ECO:0000313" key="1">
    <source>
        <dbReference type="EMBL" id="KAK9984226.1"/>
    </source>
</evidence>
<accession>A0AAW2BDW9</accession>
<comment type="caution">
    <text evidence="1">The sequence shown here is derived from an EMBL/GenBank/DDBJ whole genome shotgun (WGS) entry which is preliminary data.</text>
</comment>
<evidence type="ECO:0000313" key="2">
    <source>
        <dbReference type="Proteomes" id="UP001459277"/>
    </source>
</evidence>
<gene>
    <name evidence="1" type="ORF">SO802_033751</name>
</gene>
<dbReference type="EMBL" id="JAZDWU010000012">
    <property type="protein sequence ID" value="KAK9984226.1"/>
    <property type="molecule type" value="Genomic_DNA"/>
</dbReference>
<sequence>MENVLRRTHINQFGRDFGILIFLPRLRFFPGGLVPTVSPPWKLFTAEELAIIGAVQSVKKPPESINHAFLYCDFSTLVWNQWPENPLGTQEVRWSFIDLAMFILSHHSQQDLEFFFGIAWAIWYNRNKVVHEDNCLSHQQVWQLAKSVVEDFNNVVD</sequence>
<protein>
    <submittedName>
        <fullName evidence="1">Uncharacterized protein</fullName>
    </submittedName>
</protein>
<dbReference type="Proteomes" id="UP001459277">
    <property type="component" value="Unassembled WGS sequence"/>
</dbReference>
<reference evidence="1 2" key="1">
    <citation type="submission" date="2024-01" db="EMBL/GenBank/DDBJ databases">
        <title>A telomere-to-telomere, gap-free genome of sweet tea (Lithocarpus litseifolius).</title>
        <authorList>
            <person name="Zhou J."/>
        </authorList>
    </citation>
    <scope>NUCLEOTIDE SEQUENCE [LARGE SCALE GENOMIC DNA]</scope>
    <source>
        <strain evidence="1">Zhou-2022a</strain>
        <tissue evidence="1">Leaf</tissue>
    </source>
</reference>
<organism evidence="1 2">
    <name type="scientific">Lithocarpus litseifolius</name>
    <dbReference type="NCBI Taxonomy" id="425828"/>
    <lineage>
        <taxon>Eukaryota</taxon>
        <taxon>Viridiplantae</taxon>
        <taxon>Streptophyta</taxon>
        <taxon>Embryophyta</taxon>
        <taxon>Tracheophyta</taxon>
        <taxon>Spermatophyta</taxon>
        <taxon>Magnoliopsida</taxon>
        <taxon>eudicotyledons</taxon>
        <taxon>Gunneridae</taxon>
        <taxon>Pentapetalae</taxon>
        <taxon>rosids</taxon>
        <taxon>fabids</taxon>
        <taxon>Fagales</taxon>
        <taxon>Fagaceae</taxon>
        <taxon>Lithocarpus</taxon>
    </lineage>
</organism>
<dbReference type="AlphaFoldDB" id="A0AAW2BDW9"/>
<keyword evidence="2" id="KW-1185">Reference proteome</keyword>
<name>A0AAW2BDW9_9ROSI</name>
<proteinExistence type="predicted"/>